<dbReference type="Pfam" id="PF19305">
    <property type="entry name" value="MmgE_PrpD_C"/>
    <property type="match status" value="1"/>
</dbReference>
<dbReference type="PANTHER" id="PTHR16943">
    <property type="entry name" value="2-METHYLCITRATE DEHYDRATASE-RELATED"/>
    <property type="match status" value="1"/>
</dbReference>
<dbReference type="InterPro" id="IPR042188">
    <property type="entry name" value="MmgE/PrpD_sf_2"/>
</dbReference>
<dbReference type="Gene3D" id="3.30.1330.120">
    <property type="entry name" value="2-methylcitrate dehydratase PrpD"/>
    <property type="match status" value="1"/>
</dbReference>
<dbReference type="Pfam" id="PF03972">
    <property type="entry name" value="MmgE_PrpD_N"/>
    <property type="match status" value="1"/>
</dbReference>
<sequence>MSPTISGSPTHMLAEYAVTTSIDRIPADVKERARLLIIDEMASACLGTRSLGGGLAARYATSIGGTPESRLLGTDVRVPAALAALANGTAGHGEEVDGAHSVGGHPGATIVNAAVAVAERQRATGADLLNAVVLGYDVGIRVVRACGGVFGMRDRLHLFSDMNYALGAAAASARLLGLDATRHRYALALTTFQANGLFAFFQEKRHISKSFANGQYGSAGVTAALMAAMGFEGCDDVIGGPNGVLEAWGVPDGGDLVTAALGTDYAVTTANFKFINAGYPIHAAAEAATTLLRTHGLAAQDVEELNIGMPRNALRVVDNRHMHNICVQDMVCAAVVEDGISIRAVPFPAILGDPEFTRLRAAVTTGVDPELDAEQPDGRGARVSITTRSGLRVSEKVQAPKGHCTRGPIDWDDLDAKWRDGLPDHDIDTILRLGRDLDDIDDVSVLTAAFRPR</sequence>
<dbReference type="RefSeq" id="WP_344993876.1">
    <property type="nucleotide sequence ID" value="NZ_BAABFR010000021.1"/>
</dbReference>
<dbReference type="SUPFAM" id="SSF103378">
    <property type="entry name" value="2-methylcitrate dehydratase PrpD"/>
    <property type="match status" value="1"/>
</dbReference>
<dbReference type="PANTHER" id="PTHR16943:SF8">
    <property type="entry name" value="2-METHYLCITRATE DEHYDRATASE"/>
    <property type="match status" value="1"/>
</dbReference>
<protein>
    <submittedName>
        <fullName evidence="4">MmgE/PrpD family protein</fullName>
    </submittedName>
</protein>
<dbReference type="InterPro" id="IPR045337">
    <property type="entry name" value="MmgE_PrpD_C"/>
</dbReference>
<evidence type="ECO:0000256" key="1">
    <source>
        <dbReference type="ARBA" id="ARBA00006174"/>
    </source>
</evidence>
<reference evidence="5" key="1">
    <citation type="journal article" date="2019" name="Int. J. Syst. Evol. Microbiol.">
        <title>The Global Catalogue of Microorganisms (GCM) 10K type strain sequencing project: providing services to taxonomists for standard genome sequencing and annotation.</title>
        <authorList>
            <consortium name="The Broad Institute Genomics Platform"/>
            <consortium name="The Broad Institute Genome Sequencing Center for Infectious Disease"/>
            <person name="Wu L."/>
            <person name="Ma J."/>
        </authorList>
    </citation>
    <scope>NUCLEOTIDE SEQUENCE [LARGE SCALE GENOMIC DNA]</scope>
    <source>
        <strain evidence="5">JCM 17688</strain>
    </source>
</reference>
<dbReference type="InterPro" id="IPR045336">
    <property type="entry name" value="MmgE_PrpD_N"/>
</dbReference>
<feature type="domain" description="MmgE/PrpD N-terminal" evidence="2">
    <location>
        <begin position="13"/>
        <end position="247"/>
    </location>
</feature>
<name>A0ABP8JFG2_9ACTN</name>
<evidence type="ECO:0000313" key="4">
    <source>
        <dbReference type="EMBL" id="GAA4390037.1"/>
    </source>
</evidence>
<dbReference type="Proteomes" id="UP001500635">
    <property type="component" value="Unassembled WGS sequence"/>
</dbReference>
<organism evidence="4 5">
    <name type="scientific">Tsukamurella soli</name>
    <dbReference type="NCBI Taxonomy" id="644556"/>
    <lineage>
        <taxon>Bacteria</taxon>
        <taxon>Bacillati</taxon>
        <taxon>Actinomycetota</taxon>
        <taxon>Actinomycetes</taxon>
        <taxon>Mycobacteriales</taxon>
        <taxon>Tsukamurellaceae</taxon>
        <taxon>Tsukamurella</taxon>
    </lineage>
</organism>
<dbReference type="InterPro" id="IPR036148">
    <property type="entry name" value="MmgE/PrpD_sf"/>
</dbReference>
<comment type="similarity">
    <text evidence="1">Belongs to the PrpD family.</text>
</comment>
<dbReference type="InterPro" id="IPR042183">
    <property type="entry name" value="MmgE/PrpD_sf_1"/>
</dbReference>
<feature type="domain" description="MmgE/PrpD C-terminal" evidence="3">
    <location>
        <begin position="277"/>
        <end position="421"/>
    </location>
</feature>
<dbReference type="InterPro" id="IPR005656">
    <property type="entry name" value="MmgE_PrpD"/>
</dbReference>
<evidence type="ECO:0000259" key="2">
    <source>
        <dbReference type="Pfam" id="PF03972"/>
    </source>
</evidence>
<evidence type="ECO:0000313" key="5">
    <source>
        <dbReference type="Proteomes" id="UP001500635"/>
    </source>
</evidence>
<evidence type="ECO:0000259" key="3">
    <source>
        <dbReference type="Pfam" id="PF19305"/>
    </source>
</evidence>
<dbReference type="Gene3D" id="1.10.4100.10">
    <property type="entry name" value="2-methylcitrate dehydratase PrpD"/>
    <property type="match status" value="1"/>
</dbReference>
<accession>A0ABP8JFG2</accession>
<dbReference type="EMBL" id="BAABFR010000021">
    <property type="protein sequence ID" value="GAA4390037.1"/>
    <property type="molecule type" value="Genomic_DNA"/>
</dbReference>
<comment type="caution">
    <text evidence="4">The sequence shown here is derived from an EMBL/GenBank/DDBJ whole genome shotgun (WGS) entry which is preliminary data.</text>
</comment>
<keyword evidence="5" id="KW-1185">Reference proteome</keyword>
<gene>
    <name evidence="4" type="ORF">GCM10023147_17510</name>
</gene>
<proteinExistence type="inferred from homology"/>